<dbReference type="InParanoid" id="Q7RHC1"/>
<accession>Q7RHC1</accession>
<name>Q7RHC1_PLAYO</name>
<keyword evidence="2" id="KW-1185">Reference proteome</keyword>
<dbReference type="EMBL" id="AABL01001219">
    <property type="protein sequence ID" value="EAA15883.1"/>
    <property type="molecule type" value="Genomic_DNA"/>
</dbReference>
<evidence type="ECO:0000313" key="2">
    <source>
        <dbReference type="Proteomes" id="UP000008553"/>
    </source>
</evidence>
<dbReference type="PaxDb" id="73239-Q7RHC1"/>
<dbReference type="Proteomes" id="UP000008553">
    <property type="component" value="Unassembled WGS sequence"/>
</dbReference>
<protein>
    <submittedName>
        <fullName evidence="1">Uncharacterized protein</fullName>
    </submittedName>
</protein>
<evidence type="ECO:0000313" key="1">
    <source>
        <dbReference type="EMBL" id="EAA15883.1"/>
    </source>
</evidence>
<sequence length="12" mass="1529">MFHQIKNMLCYT</sequence>
<organism evidence="1 2">
    <name type="scientific">Plasmodium yoelii yoelii</name>
    <dbReference type="NCBI Taxonomy" id="73239"/>
    <lineage>
        <taxon>Eukaryota</taxon>
        <taxon>Sar</taxon>
        <taxon>Alveolata</taxon>
        <taxon>Apicomplexa</taxon>
        <taxon>Aconoidasida</taxon>
        <taxon>Haemosporida</taxon>
        <taxon>Plasmodiidae</taxon>
        <taxon>Plasmodium</taxon>
        <taxon>Plasmodium (Vinckeia)</taxon>
    </lineage>
</organism>
<comment type="caution">
    <text evidence="1">The sequence shown here is derived from an EMBL/GenBank/DDBJ whole genome shotgun (WGS) entry which is preliminary data.</text>
</comment>
<proteinExistence type="predicted"/>
<reference evidence="1 2" key="1">
    <citation type="journal article" date="2002" name="Nature">
        <title>Genome sequence and comparative analysis of the model rodent malaria parasite Plasmodium yoelii yoelii.</title>
        <authorList>
            <person name="Carlton J.M."/>
            <person name="Angiuoli S.V."/>
            <person name="Suh B.B."/>
            <person name="Kooij T.W."/>
            <person name="Pertea M."/>
            <person name="Silva J.C."/>
            <person name="Ermolaeva M.D."/>
            <person name="Allen J.E."/>
            <person name="Selengut J.D."/>
            <person name="Koo H.L."/>
            <person name="Peterson J.D."/>
            <person name="Pop M."/>
            <person name="Kosack D.S."/>
            <person name="Shumway M.F."/>
            <person name="Bidwell S.L."/>
            <person name="Shallom S.J."/>
            <person name="van Aken S.E."/>
            <person name="Riedmuller S.B."/>
            <person name="Feldblyum T.V."/>
            <person name="Cho J.K."/>
            <person name="Quackenbush J."/>
            <person name="Sedegah M."/>
            <person name="Shoaibi A."/>
            <person name="Cummings L.M."/>
            <person name="Florens L."/>
            <person name="Yates J.R."/>
            <person name="Raine J.D."/>
            <person name="Sinden R.E."/>
            <person name="Harris M.A."/>
            <person name="Cunningham D.A."/>
            <person name="Preiser P.R."/>
            <person name="Bergman L.W."/>
            <person name="Vaidya A.B."/>
            <person name="van Lin L.H."/>
            <person name="Janse C.J."/>
            <person name="Waters A.P."/>
            <person name="Smith H.O."/>
            <person name="White O.R."/>
            <person name="Salzberg S.L."/>
            <person name="Venter J.C."/>
            <person name="Fraser C.M."/>
            <person name="Hoffman S.L."/>
            <person name="Gardner M.J."/>
            <person name="Carucci D.J."/>
        </authorList>
    </citation>
    <scope>NUCLEOTIDE SEQUENCE [LARGE SCALE GENOMIC DNA]</scope>
    <source>
        <strain evidence="1 2">17XNL</strain>
    </source>
</reference>
<gene>
    <name evidence="1" type="ORF">PY04068</name>
</gene>